<dbReference type="AlphaFoldDB" id="A0A444URX9"/>
<feature type="non-terminal residue" evidence="5">
    <location>
        <position position="1"/>
    </location>
</feature>
<proteinExistence type="inferred from homology"/>
<accession>A0A444URX9</accession>
<dbReference type="Pfam" id="PF00112">
    <property type="entry name" value="Peptidase_C1"/>
    <property type="match status" value="2"/>
</dbReference>
<reference evidence="5 6" key="1">
    <citation type="submission" date="2019-01" db="EMBL/GenBank/DDBJ databases">
        <title>Draft Genome and Complete Hox-Cluster Characterization of the Sterlet Sturgeon (Acipenser ruthenus).</title>
        <authorList>
            <person name="Wei Q."/>
        </authorList>
    </citation>
    <scope>NUCLEOTIDE SEQUENCE [LARGE SCALE GENOMIC DNA]</scope>
    <source>
        <strain evidence="5">WHYD16114868_AA</strain>
        <tissue evidence="5">Blood</tissue>
    </source>
</reference>
<keyword evidence="2" id="KW-1015">Disulfide bond</keyword>
<dbReference type="InterPro" id="IPR013201">
    <property type="entry name" value="Prot_inhib_I29"/>
</dbReference>
<dbReference type="PANTHER" id="PTHR12411">
    <property type="entry name" value="CYSTEINE PROTEASE FAMILY C1-RELATED"/>
    <property type="match status" value="1"/>
</dbReference>
<evidence type="ECO:0000259" key="3">
    <source>
        <dbReference type="SMART" id="SM00645"/>
    </source>
</evidence>
<dbReference type="InterPro" id="IPR025660">
    <property type="entry name" value="Pept_his_AS"/>
</dbReference>
<evidence type="ECO:0000313" key="5">
    <source>
        <dbReference type="EMBL" id="RXM90917.1"/>
    </source>
</evidence>
<feature type="domain" description="Peptidase C1A papain C-terminal" evidence="3">
    <location>
        <begin position="228"/>
        <end position="430"/>
    </location>
</feature>
<dbReference type="PRINTS" id="PR00705">
    <property type="entry name" value="PAPAIN"/>
</dbReference>
<organism evidence="5 6">
    <name type="scientific">Acipenser ruthenus</name>
    <name type="common">Sterlet sturgeon</name>
    <dbReference type="NCBI Taxonomy" id="7906"/>
    <lineage>
        <taxon>Eukaryota</taxon>
        <taxon>Metazoa</taxon>
        <taxon>Chordata</taxon>
        <taxon>Craniata</taxon>
        <taxon>Vertebrata</taxon>
        <taxon>Euteleostomi</taxon>
        <taxon>Actinopterygii</taxon>
        <taxon>Chondrostei</taxon>
        <taxon>Acipenseriformes</taxon>
        <taxon>Acipenseridae</taxon>
        <taxon>Acipenser</taxon>
    </lineage>
</organism>
<comment type="similarity">
    <text evidence="1">Belongs to the peptidase C1 family.</text>
</comment>
<evidence type="ECO:0000256" key="2">
    <source>
        <dbReference type="ARBA" id="ARBA00023157"/>
    </source>
</evidence>
<protein>
    <submittedName>
        <fullName evidence="5">Cathepsin L1</fullName>
    </submittedName>
</protein>
<comment type="caution">
    <text evidence="5">The sequence shown here is derived from an EMBL/GenBank/DDBJ whole genome shotgun (WGS) entry which is preliminary data.</text>
</comment>
<name>A0A444URX9_ACIRT</name>
<feature type="domain" description="Peptidase C1A papain C-terminal" evidence="3">
    <location>
        <begin position="72"/>
        <end position="227"/>
    </location>
</feature>
<dbReference type="CDD" id="cd02248">
    <property type="entry name" value="Peptidase_C1A"/>
    <property type="match status" value="2"/>
</dbReference>
<dbReference type="GO" id="GO:0008234">
    <property type="term" value="F:cysteine-type peptidase activity"/>
    <property type="evidence" value="ECO:0007669"/>
    <property type="project" value="InterPro"/>
</dbReference>
<dbReference type="InterPro" id="IPR000668">
    <property type="entry name" value="Peptidase_C1A_C"/>
</dbReference>
<sequence length="453" mass="50447">ETESYRRMVWEDNWRFIEQHNQEHAAGKHSYKLGMNHFGDLTDQEFNKMNGFHPDPALRKLPVFNSTGSPVPPKSIDWRVKGYVTRVKNQGACASCWAFSATGALEGQHFKKTRQLVSLSEQNLVDCTNNEEYGNSGCNNGFMNTSFEYVKKNGIASEESYPYRAKDGPCTTNARKVANCSGYTAVKKSERALQDAVASIGPVSVAIDASHCSFQFYKSVYQNVLTTRTCSIKSRLGSCGSCWAFSATGAVEGQHFKKTRRLVSLSEQNLVECTKNRKYMNYGCNGGLMGRAFQYIIDNRGIASEQRYPYTGKDNKPCRYSASMKAARVSSYWRVPRRNEKALRDAVVAIGPISTCLNAGRRTFQFYRSGIYYDPKCGQRINHAVLAVGYGVSWFGSGSSRPTKFWLLKNRIAVKVAQKRDPALNTSLAQQTLLNLNGSSTTSSSPIPAPPLP</sequence>
<gene>
    <name evidence="5" type="ORF">EOD39_21717</name>
</gene>
<evidence type="ECO:0000259" key="4">
    <source>
        <dbReference type="SMART" id="SM00848"/>
    </source>
</evidence>
<dbReference type="SMART" id="SM00645">
    <property type="entry name" value="Pept_C1"/>
    <property type="match status" value="2"/>
</dbReference>
<dbReference type="InterPro" id="IPR013128">
    <property type="entry name" value="Peptidase_C1A"/>
</dbReference>
<dbReference type="Proteomes" id="UP000289886">
    <property type="component" value="Unassembled WGS sequence"/>
</dbReference>
<feature type="domain" description="Cathepsin propeptide inhibitor" evidence="4">
    <location>
        <begin position="1"/>
        <end position="46"/>
    </location>
</feature>
<evidence type="ECO:0000313" key="6">
    <source>
        <dbReference type="Proteomes" id="UP000289886"/>
    </source>
</evidence>
<dbReference type="FunFam" id="3.90.70.10:FF:000332">
    <property type="entry name" value="Cathepsin L1"/>
    <property type="match status" value="2"/>
</dbReference>
<dbReference type="SMART" id="SM00848">
    <property type="entry name" value="Inhibitor_I29"/>
    <property type="match status" value="1"/>
</dbReference>
<dbReference type="InterPro" id="IPR039417">
    <property type="entry name" value="Peptidase_C1A_papain-like"/>
</dbReference>
<dbReference type="Pfam" id="PF08246">
    <property type="entry name" value="Inhibitor_I29"/>
    <property type="match status" value="1"/>
</dbReference>
<dbReference type="GO" id="GO:0006508">
    <property type="term" value="P:proteolysis"/>
    <property type="evidence" value="ECO:0007669"/>
    <property type="project" value="InterPro"/>
</dbReference>
<keyword evidence="6" id="KW-1185">Reference proteome</keyword>
<dbReference type="InterPro" id="IPR038765">
    <property type="entry name" value="Papain-like_cys_pep_sf"/>
</dbReference>
<dbReference type="SUPFAM" id="SSF54001">
    <property type="entry name" value="Cysteine proteinases"/>
    <property type="match status" value="2"/>
</dbReference>
<dbReference type="PROSITE" id="PS00639">
    <property type="entry name" value="THIOL_PROTEASE_HIS"/>
    <property type="match status" value="1"/>
</dbReference>
<dbReference type="EMBL" id="SCEB01011625">
    <property type="protein sequence ID" value="RXM90917.1"/>
    <property type="molecule type" value="Genomic_DNA"/>
</dbReference>
<dbReference type="Gene3D" id="3.90.70.10">
    <property type="entry name" value="Cysteine proteinases"/>
    <property type="match status" value="2"/>
</dbReference>
<evidence type="ECO:0000256" key="1">
    <source>
        <dbReference type="ARBA" id="ARBA00008455"/>
    </source>
</evidence>